<organism evidence="1">
    <name type="scientific">Setaria italica</name>
    <name type="common">Foxtail millet</name>
    <name type="synonym">Panicum italicum</name>
    <dbReference type="NCBI Taxonomy" id="4555"/>
    <lineage>
        <taxon>Eukaryota</taxon>
        <taxon>Viridiplantae</taxon>
        <taxon>Streptophyta</taxon>
        <taxon>Embryophyta</taxon>
        <taxon>Tracheophyta</taxon>
        <taxon>Spermatophyta</taxon>
        <taxon>Magnoliopsida</taxon>
        <taxon>Liliopsida</taxon>
        <taxon>Poales</taxon>
        <taxon>Poaceae</taxon>
        <taxon>PACMAD clade</taxon>
        <taxon>Panicoideae</taxon>
        <taxon>Panicodae</taxon>
        <taxon>Paniceae</taxon>
        <taxon>Cenchrinae</taxon>
        <taxon>Setaria</taxon>
    </lineage>
</organism>
<gene>
    <name evidence="1" type="ORF">SETIT_5G353400v2</name>
</gene>
<dbReference type="EMBL" id="CM003532">
    <property type="protein sequence ID" value="RCV27786.1"/>
    <property type="molecule type" value="Genomic_DNA"/>
</dbReference>
<sequence length="152" mass="17367">MRVEESIWKEPDYVRTAGPGRLWFGEQRTPSPVAVAKDSCCRTTVDGFREASGNKAQNPKTKLGMGSHAWLEAGRLVCSWWENGHGIRRELELKTRQMFWYGSSGKARPSGCMERGGRRSDELPRSDCWRQATRLLMKLAPRRNVTKLIDEL</sequence>
<protein>
    <submittedName>
        <fullName evidence="1">Uncharacterized protein</fullName>
    </submittedName>
</protein>
<name>A0A368RC81_SETIT</name>
<dbReference type="AlphaFoldDB" id="A0A368RC81"/>
<proteinExistence type="predicted"/>
<accession>A0A368RC81</accession>
<evidence type="ECO:0000313" key="1">
    <source>
        <dbReference type="EMBL" id="RCV27786.1"/>
    </source>
</evidence>
<reference evidence="1" key="2">
    <citation type="submission" date="2015-07" db="EMBL/GenBank/DDBJ databases">
        <authorList>
            <person name="Noorani M."/>
        </authorList>
    </citation>
    <scope>NUCLEOTIDE SEQUENCE</scope>
    <source>
        <strain evidence="1">Yugu1</strain>
    </source>
</reference>
<reference evidence="1" key="1">
    <citation type="journal article" date="2012" name="Nat. Biotechnol.">
        <title>Reference genome sequence of the model plant Setaria.</title>
        <authorList>
            <person name="Bennetzen J.L."/>
            <person name="Schmutz J."/>
            <person name="Wang H."/>
            <person name="Percifield R."/>
            <person name="Hawkins J."/>
            <person name="Pontaroli A.C."/>
            <person name="Estep M."/>
            <person name="Feng L."/>
            <person name="Vaughn J.N."/>
            <person name="Grimwood J."/>
            <person name="Jenkins J."/>
            <person name="Barry K."/>
            <person name="Lindquist E."/>
            <person name="Hellsten U."/>
            <person name="Deshpande S."/>
            <person name="Wang X."/>
            <person name="Wu X."/>
            <person name="Mitros T."/>
            <person name="Triplett J."/>
            <person name="Yang X."/>
            <person name="Ye C.Y."/>
            <person name="Mauro-Herrera M."/>
            <person name="Wang L."/>
            <person name="Li P."/>
            <person name="Sharma M."/>
            <person name="Sharma R."/>
            <person name="Ronald P.C."/>
            <person name="Panaud O."/>
            <person name="Kellogg E.A."/>
            <person name="Brutnell T.P."/>
            <person name="Doust A.N."/>
            <person name="Tuskan G.A."/>
            <person name="Rokhsar D."/>
            <person name="Devos K.M."/>
        </authorList>
    </citation>
    <scope>NUCLEOTIDE SEQUENCE [LARGE SCALE GENOMIC DNA]</scope>
    <source>
        <strain evidence="1">Yugu1</strain>
    </source>
</reference>